<name>A0A565ANT4_9BRAS</name>
<evidence type="ECO:0000313" key="1">
    <source>
        <dbReference type="EMBL" id="VVA90288.1"/>
    </source>
</evidence>
<proteinExistence type="predicted"/>
<keyword evidence="2" id="KW-1185">Reference proteome</keyword>
<dbReference type="AlphaFoldDB" id="A0A565ANT4"/>
<comment type="caution">
    <text evidence="1">The sequence shown here is derived from an EMBL/GenBank/DDBJ whole genome shotgun (WGS) entry which is preliminary data.</text>
</comment>
<sequence>MPPTDLSKLIFNNKIITTEEALTAAIVMAKEWTNAQQTLPTPVRRKPLRIRKPEADTIICQSDVTWNTETKTAGLGWIIKLQGARPLGQSKNRDPCMLPPHGRGFNTKRSCLYRHGKGFKKTEI</sequence>
<protein>
    <submittedName>
        <fullName evidence="1">Uncharacterized protein</fullName>
    </submittedName>
</protein>
<dbReference type="Proteomes" id="UP000489600">
    <property type="component" value="Unassembled WGS sequence"/>
</dbReference>
<reference evidence="1" key="1">
    <citation type="submission" date="2019-07" db="EMBL/GenBank/DDBJ databases">
        <authorList>
            <person name="Dittberner H."/>
        </authorList>
    </citation>
    <scope>NUCLEOTIDE SEQUENCE [LARGE SCALE GENOMIC DNA]</scope>
</reference>
<gene>
    <name evidence="1" type="ORF">ANE_LOCUS733</name>
</gene>
<organism evidence="1 2">
    <name type="scientific">Arabis nemorensis</name>
    <dbReference type="NCBI Taxonomy" id="586526"/>
    <lineage>
        <taxon>Eukaryota</taxon>
        <taxon>Viridiplantae</taxon>
        <taxon>Streptophyta</taxon>
        <taxon>Embryophyta</taxon>
        <taxon>Tracheophyta</taxon>
        <taxon>Spermatophyta</taxon>
        <taxon>Magnoliopsida</taxon>
        <taxon>eudicotyledons</taxon>
        <taxon>Gunneridae</taxon>
        <taxon>Pentapetalae</taxon>
        <taxon>rosids</taxon>
        <taxon>malvids</taxon>
        <taxon>Brassicales</taxon>
        <taxon>Brassicaceae</taxon>
        <taxon>Arabideae</taxon>
        <taxon>Arabis</taxon>
    </lineage>
</organism>
<dbReference type="EMBL" id="CABITT030000001">
    <property type="protein sequence ID" value="VVA90288.1"/>
    <property type="molecule type" value="Genomic_DNA"/>
</dbReference>
<accession>A0A565ANT4</accession>
<evidence type="ECO:0000313" key="2">
    <source>
        <dbReference type="Proteomes" id="UP000489600"/>
    </source>
</evidence>